<feature type="domain" description="TonB-dependent receptor plug" evidence="9">
    <location>
        <begin position="117"/>
        <end position="243"/>
    </location>
</feature>
<organism evidence="10 11">
    <name type="scientific">Niabella yanshanensis</name>
    <dbReference type="NCBI Taxonomy" id="577386"/>
    <lineage>
        <taxon>Bacteria</taxon>
        <taxon>Pseudomonadati</taxon>
        <taxon>Bacteroidota</taxon>
        <taxon>Chitinophagia</taxon>
        <taxon>Chitinophagales</taxon>
        <taxon>Chitinophagaceae</taxon>
        <taxon>Niabella</taxon>
    </lineage>
</organism>
<keyword evidence="11" id="KW-1185">Reference proteome</keyword>
<feature type="chain" id="PRO_5046999492" evidence="8">
    <location>
        <begin position="23"/>
        <end position="1057"/>
    </location>
</feature>
<gene>
    <name evidence="10" type="ORF">U0035_15310</name>
</gene>
<dbReference type="NCBIfam" id="TIGR04057">
    <property type="entry name" value="SusC_RagA_signa"/>
    <property type="match status" value="1"/>
</dbReference>
<dbReference type="Gene3D" id="2.40.170.20">
    <property type="entry name" value="TonB-dependent receptor, beta-barrel domain"/>
    <property type="match status" value="1"/>
</dbReference>
<dbReference type="Pfam" id="PF13715">
    <property type="entry name" value="CarbopepD_reg_2"/>
    <property type="match status" value="1"/>
</dbReference>
<proteinExistence type="inferred from homology"/>
<evidence type="ECO:0000256" key="3">
    <source>
        <dbReference type="ARBA" id="ARBA00022452"/>
    </source>
</evidence>
<keyword evidence="2 7" id="KW-0813">Transport</keyword>
<dbReference type="SUPFAM" id="SSF49464">
    <property type="entry name" value="Carboxypeptidase regulatory domain-like"/>
    <property type="match status" value="1"/>
</dbReference>
<dbReference type="InterPro" id="IPR023996">
    <property type="entry name" value="TonB-dep_OMP_SusC/RagA"/>
</dbReference>
<keyword evidence="5 7" id="KW-0472">Membrane</keyword>
<keyword evidence="3 7" id="KW-1134">Transmembrane beta strand</keyword>
<dbReference type="InterPro" id="IPR008969">
    <property type="entry name" value="CarboxyPept-like_regulatory"/>
</dbReference>
<evidence type="ECO:0000256" key="6">
    <source>
        <dbReference type="ARBA" id="ARBA00023237"/>
    </source>
</evidence>
<evidence type="ECO:0000256" key="8">
    <source>
        <dbReference type="SAM" id="SignalP"/>
    </source>
</evidence>
<dbReference type="RefSeq" id="WP_114791867.1">
    <property type="nucleotide sequence ID" value="NZ_CP139960.1"/>
</dbReference>
<comment type="similarity">
    <text evidence="7">Belongs to the TonB-dependent receptor family.</text>
</comment>
<dbReference type="Gene3D" id="2.170.130.10">
    <property type="entry name" value="TonB-dependent receptor, plug domain"/>
    <property type="match status" value="1"/>
</dbReference>
<dbReference type="SUPFAM" id="SSF56935">
    <property type="entry name" value="Porins"/>
    <property type="match status" value="1"/>
</dbReference>
<evidence type="ECO:0000256" key="2">
    <source>
        <dbReference type="ARBA" id="ARBA00022448"/>
    </source>
</evidence>
<dbReference type="EMBL" id="CP139960">
    <property type="protein sequence ID" value="WQD37040.1"/>
    <property type="molecule type" value="Genomic_DNA"/>
</dbReference>
<dbReference type="InterPro" id="IPR037066">
    <property type="entry name" value="Plug_dom_sf"/>
</dbReference>
<dbReference type="Proteomes" id="UP001325680">
    <property type="component" value="Chromosome"/>
</dbReference>
<protein>
    <submittedName>
        <fullName evidence="10">SusC/RagA family TonB-linked outer membrane protein</fullName>
    </submittedName>
</protein>
<evidence type="ECO:0000256" key="4">
    <source>
        <dbReference type="ARBA" id="ARBA00022692"/>
    </source>
</evidence>
<keyword evidence="4 7" id="KW-0812">Transmembrane</keyword>
<dbReference type="Gene3D" id="2.60.40.1120">
    <property type="entry name" value="Carboxypeptidase-like, regulatory domain"/>
    <property type="match status" value="1"/>
</dbReference>
<dbReference type="NCBIfam" id="TIGR04056">
    <property type="entry name" value="OMP_RagA_SusC"/>
    <property type="match status" value="1"/>
</dbReference>
<comment type="subcellular location">
    <subcellularLocation>
        <location evidence="1 7">Cell outer membrane</location>
        <topology evidence="1 7">Multi-pass membrane protein</topology>
    </subcellularLocation>
</comment>
<dbReference type="Pfam" id="PF07715">
    <property type="entry name" value="Plug"/>
    <property type="match status" value="1"/>
</dbReference>
<evidence type="ECO:0000259" key="9">
    <source>
        <dbReference type="Pfam" id="PF07715"/>
    </source>
</evidence>
<sequence length="1057" mass="116340">MKKKQFFLCMLCFFASMHAVLAQTTPITGKVHDGKGNPIPGATVIQQGTSQGIPTGEDGSFSMNVTGTKPTLEVTAVGFARKIVPIDGKTEIDIGLDADLGNLEEVVLIGYQKVTRKKSTASIASISGKEIENLPMSSFDQLMQGRLSGVNVQNFSGDPGARAAVSVRGSSLVSSQWDQNNVISSPLYVVDGVPQSNEEYVTPGSGTGINYLAGINPNDIESIDVLKDASAAAIYGSRAANGVILITTRKGRSGAPRVTLSGFTGYTERPKLREVTLGTTERRQKLTVLQEQLTYIQQQQLPYLLTDSLNPAFNGNTDWQDLFYQSGAITNVDLGISGGSENGSTYRFSTGYYDEQGIIKATGFKRYSARLNMLTKALKGKLEINPILFFTRTTRSRGLGADPRLENLNINPFSLGAGNMPSSLFNLSDAKKESILASYDESLDKNLSNIFNMNLNLSYAFNEHLKLNSLSSYKYSTSRRNYNRTSAMESFLGNYSYTYSDQTEDILTSNYLSYVNTWGDHNFSGVIGQDIQFNVFENTSASGGFGASDNIKVVQGVLLKNLGAYSDYQAYGLLSYYSRLSYDFKDRYLFSFAGRWDGSSRFGAGNKWGFFPSASAAWILSEEKFFQDFSSAINLFKIRGSLGTSGSLPSRNYLQYNLYTVNAGAYPGNIGSSSYNGVIAITPNLRDGAAQSSLSWEKSKQWNIGLDFEVEKGKYSGSIDVYNKESSLQLFSVNLPVTTGYSKALTNAIGVRNAGVELTLAANPLPQSSPVKWFSRLNISYNKNAIMNLPNGNRDLVMDGDRFDKSHILSVGSPINSFYLYRTLGVFATEDDIPVNPFTGAKYRNSNGTFTAGSFYIQDVDGDYFTDVFNSGINPDKIPMGDPNPRITGGWTNNFTWKNFTVGLFFNFVFKRDILNLFLADQFSNSTSGDPQNNFAQFSTPNLDAINIWRQPGDNATYAKYDLGTYLYYYTSAQSFFLTKGDFVRLKNINLQYNIPAPIIKKWGLGSFKIFGTLDNAARWQASKLLPDAENVNSYGEYAGDGYPIPKKYTLGLQVLF</sequence>
<keyword evidence="8" id="KW-0732">Signal</keyword>
<feature type="signal peptide" evidence="8">
    <location>
        <begin position="1"/>
        <end position="22"/>
    </location>
</feature>
<name>A0ABZ0W1A3_9BACT</name>
<evidence type="ECO:0000256" key="1">
    <source>
        <dbReference type="ARBA" id="ARBA00004571"/>
    </source>
</evidence>
<dbReference type="InterPro" id="IPR039426">
    <property type="entry name" value="TonB-dep_rcpt-like"/>
</dbReference>
<reference evidence="10 11" key="1">
    <citation type="submission" date="2023-12" db="EMBL/GenBank/DDBJ databases">
        <title>Genome sequencing and assembly of bacterial species from a model synthetic community.</title>
        <authorList>
            <person name="Hogle S.L."/>
        </authorList>
    </citation>
    <scope>NUCLEOTIDE SEQUENCE [LARGE SCALE GENOMIC DNA]</scope>
    <source>
        <strain evidence="10 11">HAMBI_3031</strain>
    </source>
</reference>
<accession>A0ABZ0W1A3</accession>
<evidence type="ECO:0000256" key="5">
    <source>
        <dbReference type="ARBA" id="ARBA00023136"/>
    </source>
</evidence>
<evidence type="ECO:0000256" key="7">
    <source>
        <dbReference type="PROSITE-ProRule" id="PRU01360"/>
    </source>
</evidence>
<evidence type="ECO:0000313" key="10">
    <source>
        <dbReference type="EMBL" id="WQD37040.1"/>
    </source>
</evidence>
<dbReference type="PROSITE" id="PS52016">
    <property type="entry name" value="TONB_DEPENDENT_REC_3"/>
    <property type="match status" value="1"/>
</dbReference>
<evidence type="ECO:0000313" key="11">
    <source>
        <dbReference type="Proteomes" id="UP001325680"/>
    </source>
</evidence>
<keyword evidence="6 7" id="KW-0998">Cell outer membrane</keyword>
<dbReference type="InterPro" id="IPR036942">
    <property type="entry name" value="Beta-barrel_TonB_sf"/>
</dbReference>
<dbReference type="InterPro" id="IPR023997">
    <property type="entry name" value="TonB-dep_OMP_SusC/RagA_CS"/>
</dbReference>
<dbReference type="InterPro" id="IPR012910">
    <property type="entry name" value="Plug_dom"/>
</dbReference>